<dbReference type="Proteomes" id="UP001381693">
    <property type="component" value="Unassembled WGS sequence"/>
</dbReference>
<dbReference type="InterPro" id="IPR011989">
    <property type="entry name" value="ARM-like"/>
</dbReference>
<name>A0AAN9FUG5_HALRR</name>
<dbReference type="AlphaFoldDB" id="A0AAN9FUG5"/>
<sequence length="349" mass="38289">MNTKYCINTNVKARSVAVIAVLDEKVAPRWRCHLVRSIIAEHEPAVMLEVARWFPVMVHQLKRAGGQQLVGEVLGSVLHSPDLVVVQAGAASLRHLLCALLSLTSLKPIEIDDEALDPGILYCRLCNSPSSSLEAQKVDPTLVSRFLDLVSHSEVGIILAIIDGLPAVMSHVSVSPQMLQQYLSLLLHENRKVVTAIAKQLPRIVLPHEQITNAGGVTKEGEAVISYLEDLMKDCSPSNPVSSRIYYAIVEALQYLVGCPVSGLVGKLLILLLQCQASSDRMVTAKSHLAVHKLSDTVGLKLMDLYTRHRQSLAQVLVDMLKVGEVGTFLSHTAEIFEWTNNGNKSKRY</sequence>
<proteinExistence type="predicted"/>
<protein>
    <submittedName>
        <fullName evidence="1">Uncharacterized protein</fullName>
    </submittedName>
</protein>
<accession>A0AAN9FUG5</accession>
<dbReference type="EMBL" id="JAXCGZ010000084">
    <property type="protein sequence ID" value="KAK7086776.1"/>
    <property type="molecule type" value="Genomic_DNA"/>
</dbReference>
<evidence type="ECO:0000313" key="2">
    <source>
        <dbReference type="Proteomes" id="UP001381693"/>
    </source>
</evidence>
<dbReference type="SUPFAM" id="SSF48371">
    <property type="entry name" value="ARM repeat"/>
    <property type="match status" value="1"/>
</dbReference>
<dbReference type="InterPro" id="IPR016024">
    <property type="entry name" value="ARM-type_fold"/>
</dbReference>
<organism evidence="1 2">
    <name type="scientific">Halocaridina rubra</name>
    <name type="common">Hawaiian red shrimp</name>
    <dbReference type="NCBI Taxonomy" id="373956"/>
    <lineage>
        <taxon>Eukaryota</taxon>
        <taxon>Metazoa</taxon>
        <taxon>Ecdysozoa</taxon>
        <taxon>Arthropoda</taxon>
        <taxon>Crustacea</taxon>
        <taxon>Multicrustacea</taxon>
        <taxon>Malacostraca</taxon>
        <taxon>Eumalacostraca</taxon>
        <taxon>Eucarida</taxon>
        <taxon>Decapoda</taxon>
        <taxon>Pleocyemata</taxon>
        <taxon>Caridea</taxon>
        <taxon>Atyoidea</taxon>
        <taxon>Atyidae</taxon>
        <taxon>Halocaridina</taxon>
    </lineage>
</organism>
<keyword evidence="2" id="KW-1185">Reference proteome</keyword>
<dbReference type="Gene3D" id="1.25.10.10">
    <property type="entry name" value="Leucine-rich Repeat Variant"/>
    <property type="match status" value="1"/>
</dbReference>
<comment type="caution">
    <text evidence="1">The sequence shown here is derived from an EMBL/GenBank/DDBJ whole genome shotgun (WGS) entry which is preliminary data.</text>
</comment>
<evidence type="ECO:0000313" key="1">
    <source>
        <dbReference type="EMBL" id="KAK7086776.1"/>
    </source>
</evidence>
<gene>
    <name evidence="1" type="ORF">SK128_004452</name>
</gene>
<reference evidence="1 2" key="1">
    <citation type="submission" date="2023-11" db="EMBL/GenBank/DDBJ databases">
        <title>Halocaridina rubra genome assembly.</title>
        <authorList>
            <person name="Smith C."/>
        </authorList>
    </citation>
    <scope>NUCLEOTIDE SEQUENCE [LARGE SCALE GENOMIC DNA]</scope>
    <source>
        <strain evidence="1">EP-1</strain>
        <tissue evidence="1">Whole</tissue>
    </source>
</reference>